<dbReference type="Pfam" id="PF22765">
    <property type="entry name" value="DUF7010"/>
    <property type="match status" value="1"/>
</dbReference>
<dbReference type="AlphaFoldDB" id="A0A380JG86"/>
<reference evidence="2 3" key="1">
    <citation type="submission" date="2018-06" db="EMBL/GenBank/DDBJ databases">
        <authorList>
            <consortium name="Pathogen Informatics"/>
            <person name="Doyle S."/>
        </authorList>
    </citation>
    <scope>NUCLEOTIDE SEQUENCE [LARGE SCALE GENOMIC DNA]</scope>
    <source>
        <strain evidence="3">NCTC 11391</strain>
    </source>
</reference>
<accession>A0A380JG86</accession>
<evidence type="ECO:0000313" key="2">
    <source>
        <dbReference type="EMBL" id="SUN36361.1"/>
    </source>
</evidence>
<organism evidence="2 3">
    <name type="scientific">Streptococcus downei MFe28</name>
    <dbReference type="NCBI Taxonomy" id="764290"/>
    <lineage>
        <taxon>Bacteria</taxon>
        <taxon>Bacillati</taxon>
        <taxon>Bacillota</taxon>
        <taxon>Bacilli</taxon>
        <taxon>Lactobacillales</taxon>
        <taxon>Streptococcaceae</taxon>
        <taxon>Streptococcus</taxon>
    </lineage>
</organism>
<keyword evidence="1" id="KW-0812">Transmembrane</keyword>
<feature type="transmembrane region" description="Helical" evidence="1">
    <location>
        <begin position="45"/>
        <end position="63"/>
    </location>
</feature>
<dbReference type="Proteomes" id="UP000254082">
    <property type="component" value="Unassembled WGS sequence"/>
</dbReference>
<sequence length="76" mass="8565">MKLDTLRNDIIVKQKKGLPFITASVMIWSLITLVAALNISIDVKHILVFCCAVPILPLAWVIGKMMKVDIFLRKTN</sequence>
<keyword evidence="3" id="KW-1185">Reference proteome</keyword>
<evidence type="ECO:0000256" key="1">
    <source>
        <dbReference type="SAM" id="Phobius"/>
    </source>
</evidence>
<protein>
    <submittedName>
        <fullName evidence="2">Uncharacterized protein</fullName>
    </submittedName>
</protein>
<keyword evidence="1" id="KW-1133">Transmembrane helix</keyword>
<dbReference type="InterPro" id="IPR053824">
    <property type="entry name" value="DUF7010"/>
</dbReference>
<dbReference type="EMBL" id="UHFA01000002">
    <property type="protein sequence ID" value="SUN36361.1"/>
    <property type="molecule type" value="Genomic_DNA"/>
</dbReference>
<evidence type="ECO:0000313" key="3">
    <source>
        <dbReference type="Proteomes" id="UP000254082"/>
    </source>
</evidence>
<proteinExistence type="predicted"/>
<feature type="transmembrane region" description="Helical" evidence="1">
    <location>
        <begin position="20"/>
        <end position="39"/>
    </location>
</feature>
<keyword evidence="1" id="KW-0472">Membrane</keyword>
<gene>
    <name evidence="2" type="ORF">NCTC11391_01408</name>
</gene>
<name>A0A380JG86_STRDO</name>